<gene>
    <name evidence="1" type="ORF">J21TS3_40750</name>
</gene>
<comment type="caution">
    <text evidence="1">The sequence shown here is derived from an EMBL/GenBank/DDBJ whole genome shotgun (WGS) entry which is preliminary data.</text>
</comment>
<dbReference type="EMBL" id="BORW01000028">
    <property type="protein sequence ID" value="GIO69254.1"/>
    <property type="molecule type" value="Genomic_DNA"/>
</dbReference>
<keyword evidence="2" id="KW-1185">Reference proteome</keyword>
<dbReference type="Proteomes" id="UP000680638">
    <property type="component" value="Unassembled WGS sequence"/>
</dbReference>
<evidence type="ECO:0000313" key="1">
    <source>
        <dbReference type="EMBL" id="GIO69254.1"/>
    </source>
</evidence>
<proteinExistence type="predicted"/>
<organism evidence="1 2">
    <name type="scientific">Paenibacillus cookii</name>
    <dbReference type="NCBI Taxonomy" id="157839"/>
    <lineage>
        <taxon>Bacteria</taxon>
        <taxon>Bacillati</taxon>
        <taxon>Bacillota</taxon>
        <taxon>Bacilli</taxon>
        <taxon>Bacillales</taxon>
        <taxon>Paenibacillaceae</taxon>
        <taxon>Paenibacillus</taxon>
    </lineage>
</organism>
<reference evidence="1 2" key="1">
    <citation type="submission" date="2021-03" db="EMBL/GenBank/DDBJ databases">
        <title>Antimicrobial resistance genes in bacteria isolated from Japanese honey, and their potential for conferring macrolide and lincosamide resistance in the American foulbrood pathogen Paenibacillus larvae.</title>
        <authorList>
            <person name="Okamoto M."/>
            <person name="Kumagai M."/>
            <person name="Kanamori H."/>
            <person name="Takamatsu D."/>
        </authorList>
    </citation>
    <scope>NUCLEOTIDE SEQUENCE [LARGE SCALE GENOMIC DNA]</scope>
    <source>
        <strain evidence="1 2">J21TS3</strain>
    </source>
</reference>
<accession>A0ABQ4M1D4</accession>
<sequence length="52" mass="5875">MYVSDRANAKKTMGREEIREHGEVIWNPEDDGSKFLTVATAVNAGNMEVMKF</sequence>
<protein>
    <submittedName>
        <fullName evidence="1">Uncharacterized protein</fullName>
    </submittedName>
</protein>
<evidence type="ECO:0000313" key="2">
    <source>
        <dbReference type="Proteomes" id="UP000680638"/>
    </source>
</evidence>
<name>A0ABQ4M1D4_9BACL</name>